<dbReference type="Proteomes" id="UP000321224">
    <property type="component" value="Unassembled WGS sequence"/>
</dbReference>
<sequence length="57" mass="6059">MSIVFDEVQGSVVSGSTPDASQRPAPEPALTPPPVDPTSIARAIRLLTQRKARLFAD</sequence>
<dbReference type="EMBL" id="BJVY01000001">
    <property type="protein sequence ID" value="GEL68293.1"/>
    <property type="molecule type" value="Genomic_DNA"/>
</dbReference>
<organism evidence="2 5">
    <name type="scientific">Myxococcus virescens</name>
    <dbReference type="NCBI Taxonomy" id="83456"/>
    <lineage>
        <taxon>Bacteria</taxon>
        <taxon>Pseudomonadati</taxon>
        <taxon>Myxococcota</taxon>
        <taxon>Myxococcia</taxon>
        <taxon>Myxococcales</taxon>
        <taxon>Cystobacterineae</taxon>
        <taxon>Myxococcaceae</taxon>
        <taxon>Myxococcus</taxon>
    </lineage>
</organism>
<accession>A0A511H448</accession>
<reference evidence="2 5" key="2">
    <citation type="submission" date="2019-07" db="EMBL/GenBank/DDBJ databases">
        <title>Whole genome shotgun sequence of Myxococcus virescens NBRC 100334.</title>
        <authorList>
            <person name="Hosoyama A."/>
            <person name="Uohara A."/>
            <person name="Ohji S."/>
            <person name="Ichikawa N."/>
        </authorList>
    </citation>
    <scope>NUCLEOTIDE SEQUENCE [LARGE SCALE GENOMIC DNA]</scope>
    <source>
        <strain evidence="2 5">NBRC 100334</strain>
    </source>
</reference>
<dbReference type="RefSeq" id="WP_167371200.1">
    <property type="nucleotide sequence ID" value="NZ_BJVY01000001.1"/>
</dbReference>
<reference evidence="3 4" key="1">
    <citation type="submission" date="2016-10" db="EMBL/GenBank/DDBJ databases">
        <authorList>
            <person name="Varghese N."/>
            <person name="Submissions S."/>
        </authorList>
    </citation>
    <scope>NUCLEOTIDE SEQUENCE [LARGE SCALE GENOMIC DNA]</scope>
    <source>
        <strain evidence="3 4">DSM 2260</strain>
    </source>
</reference>
<keyword evidence="4" id="KW-1185">Reference proteome</keyword>
<feature type="compositionally biased region" description="Pro residues" evidence="1">
    <location>
        <begin position="25"/>
        <end position="36"/>
    </location>
</feature>
<evidence type="ECO:0000313" key="3">
    <source>
        <dbReference type="EMBL" id="SDE97378.1"/>
    </source>
</evidence>
<proteinExistence type="predicted"/>
<evidence type="ECO:0000313" key="5">
    <source>
        <dbReference type="Proteomes" id="UP000321224"/>
    </source>
</evidence>
<comment type="caution">
    <text evidence="2">The sequence shown here is derived from an EMBL/GenBank/DDBJ whole genome shotgun (WGS) entry which is preliminary data.</text>
</comment>
<evidence type="ECO:0000313" key="4">
    <source>
        <dbReference type="Proteomes" id="UP000198717"/>
    </source>
</evidence>
<feature type="compositionally biased region" description="Polar residues" evidence="1">
    <location>
        <begin position="11"/>
        <end position="20"/>
    </location>
</feature>
<dbReference type="Proteomes" id="UP000198717">
    <property type="component" value="Unassembled WGS sequence"/>
</dbReference>
<protein>
    <submittedName>
        <fullName evidence="2">Uncharacterized protein</fullName>
    </submittedName>
</protein>
<evidence type="ECO:0000256" key="1">
    <source>
        <dbReference type="SAM" id="MobiDB-lite"/>
    </source>
</evidence>
<evidence type="ECO:0000313" key="2">
    <source>
        <dbReference type="EMBL" id="GEL68293.1"/>
    </source>
</evidence>
<dbReference type="EMBL" id="FNAJ01000016">
    <property type="protein sequence ID" value="SDE97378.1"/>
    <property type="molecule type" value="Genomic_DNA"/>
</dbReference>
<dbReference type="AlphaFoldDB" id="A0A511H448"/>
<feature type="region of interest" description="Disordered" evidence="1">
    <location>
        <begin position="1"/>
        <end position="37"/>
    </location>
</feature>
<name>A0A511H448_9BACT</name>
<gene>
    <name evidence="2" type="ORF">MVI01_00770</name>
    <name evidence="3" type="ORF">SAMN04488504_11624</name>
</gene>